<feature type="transmembrane region" description="Helical" evidence="1">
    <location>
        <begin position="325"/>
        <end position="345"/>
    </location>
</feature>
<evidence type="ECO:0000256" key="1">
    <source>
        <dbReference type="SAM" id="Phobius"/>
    </source>
</evidence>
<organism evidence="2 3">
    <name type="scientific">Peloplasma aerotolerans</name>
    <dbReference type="NCBI Taxonomy" id="3044389"/>
    <lineage>
        <taxon>Bacteria</taxon>
        <taxon>Bacillati</taxon>
        <taxon>Mycoplasmatota</taxon>
        <taxon>Mollicutes</taxon>
        <taxon>Acholeplasmatales</taxon>
        <taxon>Acholeplasmataceae</taxon>
        <taxon>Peloplasma</taxon>
    </lineage>
</organism>
<feature type="transmembrane region" description="Helical" evidence="1">
    <location>
        <begin position="54"/>
        <end position="76"/>
    </location>
</feature>
<gene>
    <name evidence="2" type="ORF">QJ521_00910</name>
</gene>
<keyword evidence="1" id="KW-0472">Membrane</keyword>
<dbReference type="Proteomes" id="UP001431532">
    <property type="component" value="Unassembled WGS sequence"/>
</dbReference>
<evidence type="ECO:0008006" key="4">
    <source>
        <dbReference type="Google" id="ProtNLM"/>
    </source>
</evidence>
<keyword evidence="1" id="KW-1133">Transmembrane helix</keyword>
<feature type="transmembrane region" description="Helical" evidence="1">
    <location>
        <begin position="198"/>
        <end position="217"/>
    </location>
</feature>
<keyword evidence="3" id="KW-1185">Reference proteome</keyword>
<keyword evidence="1" id="KW-0812">Transmembrane</keyword>
<protein>
    <recommendedName>
        <fullName evidence="4">ABC transporter permease</fullName>
    </recommendedName>
</protein>
<sequence length="347" mass="39855">MKLYLIYLIKNKWLQTLVMALIPTLIFLISVLMNTYRYYHELIPGRPTFRTPDVFASALVFIMILIPIVTIFRLYIFRNSKDVDLYYSLPVSRQQLLLTQLFFGFIQLLFIWTTMYFIGLIAFSILTDGSFLTGYLLLLYLVTIFYIAVLYGLTSYLFLKANTLVDGIAFIIIFHTAFLFLSTFLASTQIRMLGFTHAFMFNPFYSISQLTYNLLYISRPDIGGSVPITHSLEIPHVFINSLIFVTLSIFGFILSYQSIRTEKSENIGRLSLSKIGYKSLIPLNLLFISASTYTFFYSTSFIAIAIIAAAGFIGYFIMRRSVKITWVDIASVVTPIIIAIIYISIMR</sequence>
<accession>A0AAW6U8U1</accession>
<dbReference type="RefSeq" id="WP_282838515.1">
    <property type="nucleotide sequence ID" value="NZ_JASCXW010000001.1"/>
</dbReference>
<feature type="transmembrane region" description="Helical" evidence="1">
    <location>
        <begin position="301"/>
        <end position="318"/>
    </location>
</feature>
<evidence type="ECO:0000313" key="2">
    <source>
        <dbReference type="EMBL" id="MDI6452109.1"/>
    </source>
</evidence>
<reference evidence="2" key="1">
    <citation type="submission" date="2023-05" db="EMBL/GenBank/DDBJ databases">
        <title>Mariniplasma microaerophilum sp. nov., a novel anaerobic mollicute isolated from terrestrial mud volcano, Taman Peninsula, Russia.</title>
        <authorList>
            <person name="Khomyakova M.A."/>
            <person name="Merkel A.Y."/>
            <person name="Slobodkin A.I."/>
        </authorList>
    </citation>
    <scope>NUCLEOTIDE SEQUENCE</scope>
    <source>
        <strain evidence="2">M4Ah</strain>
    </source>
</reference>
<comment type="caution">
    <text evidence="2">The sequence shown here is derived from an EMBL/GenBank/DDBJ whole genome shotgun (WGS) entry which is preliminary data.</text>
</comment>
<feature type="transmembrane region" description="Helical" evidence="1">
    <location>
        <begin position="135"/>
        <end position="158"/>
    </location>
</feature>
<proteinExistence type="predicted"/>
<dbReference type="EMBL" id="JASCXW010000001">
    <property type="protein sequence ID" value="MDI6452109.1"/>
    <property type="molecule type" value="Genomic_DNA"/>
</dbReference>
<feature type="transmembrane region" description="Helical" evidence="1">
    <location>
        <begin position="164"/>
        <end position="186"/>
    </location>
</feature>
<feature type="transmembrane region" description="Helical" evidence="1">
    <location>
        <begin position="96"/>
        <end position="123"/>
    </location>
</feature>
<feature type="transmembrane region" description="Helical" evidence="1">
    <location>
        <begin position="13"/>
        <end position="33"/>
    </location>
</feature>
<dbReference type="AlphaFoldDB" id="A0AAW6U8U1"/>
<feature type="transmembrane region" description="Helical" evidence="1">
    <location>
        <begin position="237"/>
        <end position="254"/>
    </location>
</feature>
<name>A0AAW6U8U1_9MOLU</name>
<evidence type="ECO:0000313" key="3">
    <source>
        <dbReference type="Proteomes" id="UP001431532"/>
    </source>
</evidence>